<dbReference type="GeneID" id="64706353"/>
<gene>
    <name evidence="2" type="ORF">F5147DRAFT_837770</name>
</gene>
<name>A0A9P7F5W1_9AGAM</name>
<feature type="compositionally biased region" description="Basic and acidic residues" evidence="1">
    <location>
        <begin position="24"/>
        <end position="35"/>
    </location>
</feature>
<feature type="compositionally biased region" description="Low complexity" evidence="1">
    <location>
        <begin position="85"/>
        <end position="106"/>
    </location>
</feature>
<evidence type="ECO:0000256" key="1">
    <source>
        <dbReference type="SAM" id="MobiDB-lite"/>
    </source>
</evidence>
<feature type="region of interest" description="Disordered" evidence="1">
    <location>
        <begin position="267"/>
        <end position="292"/>
    </location>
</feature>
<feature type="compositionally biased region" description="Low complexity" evidence="1">
    <location>
        <begin position="55"/>
        <end position="67"/>
    </location>
</feature>
<accession>A0A9P7F5W1</accession>
<feature type="compositionally biased region" description="Low complexity" evidence="1">
    <location>
        <begin position="315"/>
        <end position="324"/>
    </location>
</feature>
<dbReference type="Proteomes" id="UP000823399">
    <property type="component" value="Unassembled WGS sequence"/>
</dbReference>
<evidence type="ECO:0000313" key="3">
    <source>
        <dbReference type="Proteomes" id="UP000823399"/>
    </source>
</evidence>
<feature type="compositionally biased region" description="Polar residues" evidence="1">
    <location>
        <begin position="36"/>
        <end position="49"/>
    </location>
</feature>
<comment type="caution">
    <text evidence="2">The sequence shown here is derived from an EMBL/GenBank/DDBJ whole genome shotgun (WGS) entry which is preliminary data.</text>
</comment>
<organism evidence="2 3">
    <name type="scientific">Suillus discolor</name>
    <dbReference type="NCBI Taxonomy" id="1912936"/>
    <lineage>
        <taxon>Eukaryota</taxon>
        <taxon>Fungi</taxon>
        <taxon>Dikarya</taxon>
        <taxon>Basidiomycota</taxon>
        <taxon>Agaricomycotina</taxon>
        <taxon>Agaricomycetes</taxon>
        <taxon>Agaricomycetidae</taxon>
        <taxon>Boletales</taxon>
        <taxon>Suillineae</taxon>
        <taxon>Suillaceae</taxon>
        <taxon>Suillus</taxon>
    </lineage>
</organism>
<feature type="region of interest" description="Disordered" evidence="1">
    <location>
        <begin position="307"/>
        <end position="361"/>
    </location>
</feature>
<sequence length="361" mass="39323">MQSNRPSLQAGKLGLPSSPACTRLRRDAPFVEGHSRNQSQPIVSNATRSLRSHGPSVSAPAHAVHAAQVSSRRAVGAALGSRSNTRAGSRQSSTSAGSESSASSFSFRDRMNSQLSSSTSLEDYLEPPTKSTGPDKSLKTDTDQHEDPEHGRYFSILESGDSVWNRVAAAASVLTVNVNKAWYSRVGASEEEETAPGRDSHLIRVMKVYHLAKARHPSDLPDWLFDERERKPSLGSRFTQLQRGASSDTQPMRPVTPRYVYDNTAPRAIPTKHSHTTSYVLTSPEKTGSSKAADRLKAFRDAKRADLGVRHGSSKSESLSYSPSRFHTNVDAYHNDNHRGALPSPTRRPLLSAQPSQPGAF</sequence>
<dbReference type="EMBL" id="JABBWM010000034">
    <property type="protein sequence ID" value="KAG2106827.1"/>
    <property type="molecule type" value="Genomic_DNA"/>
</dbReference>
<reference evidence="2" key="1">
    <citation type="journal article" date="2020" name="New Phytol.">
        <title>Comparative genomics reveals dynamic genome evolution in host specialist ectomycorrhizal fungi.</title>
        <authorList>
            <person name="Lofgren L.A."/>
            <person name="Nguyen N.H."/>
            <person name="Vilgalys R."/>
            <person name="Ruytinx J."/>
            <person name="Liao H.L."/>
            <person name="Branco S."/>
            <person name="Kuo A."/>
            <person name="LaButti K."/>
            <person name="Lipzen A."/>
            <person name="Andreopoulos W."/>
            <person name="Pangilinan J."/>
            <person name="Riley R."/>
            <person name="Hundley H."/>
            <person name="Na H."/>
            <person name="Barry K."/>
            <person name="Grigoriev I.V."/>
            <person name="Stajich J.E."/>
            <person name="Kennedy P.G."/>
        </authorList>
    </citation>
    <scope>NUCLEOTIDE SEQUENCE</scope>
    <source>
        <strain evidence="2">FC423</strain>
    </source>
</reference>
<protein>
    <submittedName>
        <fullName evidence="2">Uncharacterized protein</fullName>
    </submittedName>
</protein>
<feature type="compositionally biased region" description="Polar residues" evidence="1">
    <location>
        <begin position="112"/>
        <end position="121"/>
    </location>
</feature>
<evidence type="ECO:0000313" key="2">
    <source>
        <dbReference type="EMBL" id="KAG2106827.1"/>
    </source>
</evidence>
<proteinExistence type="predicted"/>
<feature type="region of interest" description="Disordered" evidence="1">
    <location>
        <begin position="1"/>
        <end position="149"/>
    </location>
</feature>
<keyword evidence="3" id="KW-1185">Reference proteome</keyword>
<feature type="compositionally biased region" description="Basic and acidic residues" evidence="1">
    <location>
        <begin position="136"/>
        <end position="149"/>
    </location>
</feature>
<feature type="region of interest" description="Disordered" evidence="1">
    <location>
        <begin position="239"/>
        <end position="258"/>
    </location>
</feature>
<feature type="compositionally biased region" description="Polar residues" evidence="1">
    <location>
        <begin position="239"/>
        <end position="250"/>
    </location>
</feature>
<feature type="compositionally biased region" description="Polar residues" evidence="1">
    <location>
        <begin position="276"/>
        <end position="290"/>
    </location>
</feature>
<dbReference type="OrthoDB" id="2683368at2759"/>
<dbReference type="AlphaFoldDB" id="A0A9P7F5W1"/>
<dbReference type="RefSeq" id="XP_041291855.1">
    <property type="nucleotide sequence ID" value="XM_041444094.1"/>
</dbReference>